<gene>
    <name evidence="2" type="ORF">AFUS01_LOCUS37233</name>
</gene>
<feature type="compositionally biased region" description="Basic and acidic residues" evidence="1">
    <location>
        <begin position="403"/>
        <end position="416"/>
    </location>
</feature>
<evidence type="ECO:0000313" key="3">
    <source>
        <dbReference type="Proteomes" id="UP000708208"/>
    </source>
</evidence>
<accession>A0A8J2L3T2</accession>
<evidence type="ECO:0000313" key="2">
    <source>
        <dbReference type="EMBL" id="CAG7827236.1"/>
    </source>
</evidence>
<reference evidence="2" key="1">
    <citation type="submission" date="2021-06" db="EMBL/GenBank/DDBJ databases">
        <authorList>
            <person name="Hodson N. C."/>
            <person name="Mongue J. A."/>
            <person name="Jaron S. K."/>
        </authorList>
    </citation>
    <scope>NUCLEOTIDE SEQUENCE</scope>
</reference>
<comment type="caution">
    <text evidence="2">The sequence shown here is derived from an EMBL/GenBank/DDBJ whole genome shotgun (WGS) entry which is preliminary data.</text>
</comment>
<name>A0A8J2L3T2_9HEXA</name>
<dbReference type="Proteomes" id="UP000708208">
    <property type="component" value="Unassembled WGS sequence"/>
</dbReference>
<feature type="compositionally biased region" description="Low complexity" evidence="1">
    <location>
        <begin position="699"/>
        <end position="716"/>
    </location>
</feature>
<organism evidence="2 3">
    <name type="scientific">Allacma fusca</name>
    <dbReference type="NCBI Taxonomy" id="39272"/>
    <lineage>
        <taxon>Eukaryota</taxon>
        <taxon>Metazoa</taxon>
        <taxon>Ecdysozoa</taxon>
        <taxon>Arthropoda</taxon>
        <taxon>Hexapoda</taxon>
        <taxon>Collembola</taxon>
        <taxon>Symphypleona</taxon>
        <taxon>Sminthuridae</taxon>
        <taxon>Allacma</taxon>
    </lineage>
</organism>
<feature type="compositionally biased region" description="Polar residues" evidence="1">
    <location>
        <begin position="664"/>
        <end position="698"/>
    </location>
</feature>
<dbReference type="EMBL" id="CAJVCH010542741">
    <property type="protein sequence ID" value="CAG7827236.1"/>
    <property type="molecule type" value="Genomic_DNA"/>
</dbReference>
<feature type="region of interest" description="Disordered" evidence="1">
    <location>
        <begin position="388"/>
        <end position="416"/>
    </location>
</feature>
<sequence length="868" mass="98569">MDISVSQKRRTKNADSKDMCLVCGDPIQLNSDMPLGENLAELFSIFCKHMRWKFPEDKRFEFQTEMFPFCEKCRSALVEIFNLNAQLEAILEQVNKLTTNLSVAIISSQERKNTNKDLSVSGHFKVDEKPDIGTNDRRYVYNSEKVDYFRGMTLKRFSPVICLSHEEADPCSQIKKHRSSDDVQIIDVQSHPAEDIHGVSSENYSPKEETQVKNLIPNSSSKNKPGGCGPTFDDFDWRDIISERMQKVRALQLVLYEESSLGLAKCREIWSCCVCHRRFRNLNMKTMERHLMTACSELTKPAFKSEEIPLPISELVIQHWKGELSGFKTIEEISRLTNVPKSAVVELIERYKLTEGPQNDREEFVYVDGNRNLPDHVNYVLQPPVLRDDYSPAPAGDEPETEISDKHEADPESMQERERANTLTLSGVDSSIQFDANFEWSGILKDQIRKVGSNNYEYNGKLAFEYKESNWICCGCHERFSHIAQLEVHLMIGCKGKLVSARDILREFEGPKVRTLHWSNFMRKNTKQVGDYTYLFENTTLIELRIHGGVYSWLCCTCQQWLGIDKAIENHVRPGCKAENNPLMHIVKADDKNFLFKGFGFHRTENGFFKCNHCYYSASVKAQQRILDHISGIHIRQRAISNLVEASGSSTSGPTCGLLTTSQNTESLTTSQKSETLATIQRSGDTTRKSSGSSTFRHTSGSSTSCQRSSLTSSSSRLAPQPIAEKDPAMDIVKIDDKNFLFKGFGFHRTENNYFKCNHCYYSTPVKALQRILVHISGIHIRQRSIANLANDDTNGSCTSYQSELPPIAVNGNEINLNKDIDVREINEPYATTYDTSVVKSEYSDLGGFQYMDTSCPESVEDSTIFGF</sequence>
<evidence type="ECO:0000256" key="1">
    <source>
        <dbReference type="SAM" id="MobiDB-lite"/>
    </source>
</evidence>
<dbReference type="AlphaFoldDB" id="A0A8J2L3T2"/>
<protein>
    <submittedName>
        <fullName evidence="2">Uncharacterized protein</fullName>
    </submittedName>
</protein>
<feature type="region of interest" description="Disordered" evidence="1">
    <location>
        <begin position="664"/>
        <end position="724"/>
    </location>
</feature>
<keyword evidence="3" id="KW-1185">Reference proteome</keyword>
<proteinExistence type="predicted"/>